<organism evidence="1 2">
    <name type="scientific">Candidatus Portnoybacteria bacterium CG10_big_fil_rev_8_21_14_0_10_44_7</name>
    <dbReference type="NCBI Taxonomy" id="1974816"/>
    <lineage>
        <taxon>Bacteria</taxon>
        <taxon>Candidatus Portnoyibacteriota</taxon>
    </lineage>
</organism>
<gene>
    <name evidence="1" type="ORF">COU85_01870</name>
</gene>
<name>A0A2M8KIM0_9BACT</name>
<dbReference type="InterPro" id="IPR007391">
    <property type="entry name" value="Vancomycin_resist_VanW"/>
</dbReference>
<protein>
    <recommendedName>
        <fullName evidence="3">Peptidoglycan binding domain-containing protein</fullName>
    </recommendedName>
</protein>
<dbReference type="Pfam" id="PF04294">
    <property type="entry name" value="VanW"/>
    <property type="match status" value="1"/>
</dbReference>
<dbReference type="PANTHER" id="PTHR35788">
    <property type="entry name" value="EXPORTED PROTEIN-RELATED"/>
    <property type="match status" value="1"/>
</dbReference>
<evidence type="ECO:0008006" key="3">
    <source>
        <dbReference type="Google" id="ProtNLM"/>
    </source>
</evidence>
<proteinExistence type="predicted"/>
<dbReference type="PROSITE" id="PS51257">
    <property type="entry name" value="PROKAR_LIPOPROTEIN"/>
    <property type="match status" value="1"/>
</dbReference>
<comment type="caution">
    <text evidence="1">The sequence shown here is derived from an EMBL/GenBank/DDBJ whole genome shotgun (WGS) entry which is preliminary data.</text>
</comment>
<evidence type="ECO:0000313" key="1">
    <source>
        <dbReference type="EMBL" id="PJE59766.1"/>
    </source>
</evidence>
<dbReference type="InterPro" id="IPR052913">
    <property type="entry name" value="Glycopeptide_resist_protein"/>
</dbReference>
<reference evidence="2" key="1">
    <citation type="submission" date="2017-09" db="EMBL/GenBank/DDBJ databases">
        <title>Depth-based differentiation of microbial function through sediment-hosted aquifers and enrichment of novel symbionts in the deep terrestrial subsurface.</title>
        <authorList>
            <person name="Probst A.J."/>
            <person name="Ladd B."/>
            <person name="Jarett J.K."/>
            <person name="Geller-Mcgrath D.E."/>
            <person name="Sieber C.M.K."/>
            <person name="Emerson J.B."/>
            <person name="Anantharaman K."/>
            <person name="Thomas B.C."/>
            <person name="Malmstrom R."/>
            <person name="Stieglmeier M."/>
            <person name="Klingl A."/>
            <person name="Woyke T."/>
            <person name="Ryan C.M."/>
            <person name="Banfield J.F."/>
        </authorList>
    </citation>
    <scope>NUCLEOTIDE SEQUENCE [LARGE SCALE GENOMIC DNA]</scope>
</reference>
<dbReference type="PANTHER" id="PTHR35788:SF1">
    <property type="entry name" value="EXPORTED PROTEIN"/>
    <property type="match status" value="1"/>
</dbReference>
<dbReference type="Proteomes" id="UP000231086">
    <property type="component" value="Unassembled WGS sequence"/>
</dbReference>
<dbReference type="EMBL" id="PFEA01000034">
    <property type="protein sequence ID" value="PJE59766.1"/>
    <property type="molecule type" value="Genomic_DNA"/>
</dbReference>
<dbReference type="AlphaFoldDB" id="A0A2M8KIM0"/>
<evidence type="ECO:0000313" key="2">
    <source>
        <dbReference type="Proteomes" id="UP000231086"/>
    </source>
</evidence>
<sequence>MINKNMVKSFSGKLIGATLIFLVLGALFIACVFTINQNRVIWGVVFAGQNLSGQNFDLAETTIKQALDRYQQSPFQITFNNSAQKVLPADLGINVQSETTARKIRQWGHTGTFGLQLKQQLATLFWSKKIRVDFYFDTAKFRSFLAQNFGFWEIRAQDAQVKFNPQSQQVVLLTEKEGLVLNRATVLEQIFFELPDLALKQILVKLQPQKPEIGTRQAQTAFSLAQAIIRQAPFVLRFQDQVWPVSPAELFPWFVFRPVTRQEFSQLKTQAVAKWASDNQDDQAETIKILWLFFGQKEIKETLAALAPTINQPAINATLKANGQSAMAIDRPSQPAYRLDIEESAALIDRALYAQKTGADLTVLAQPAKINEYSLADLGLVALLGTGQSNFSGSPPSRIHNIKIGTARFDGALIAPGEEFSFNTLLGEVSAATGYLPELVIKENKTVPEYGGGLCQVSTTVFRAAINTGLEITERFHHAFPVKYYNPQGFDATIYPPHPDLRFKNNTPKNILIQARLEGALLFFDFFGTPDQREVVVKGPYVYEQNEDGSLKAVLTQEVWKDSKLFSQKAFYSNYQSPALYPIEKNPLE</sequence>
<accession>A0A2M8KIM0</accession>